<gene>
    <name evidence="1" type="ORF">KV113_23615</name>
</gene>
<dbReference type="Proteomes" id="UP001298593">
    <property type="component" value="Unassembled WGS sequence"/>
</dbReference>
<comment type="caution">
    <text evidence="1">The sequence shown here is derived from an EMBL/GenBank/DDBJ whole genome shotgun (WGS) entry which is preliminary data.</text>
</comment>
<organism evidence="1 2">
    <name type="scientific">[Mycobacterium] nativiensis</name>
    <dbReference type="NCBI Taxonomy" id="2855503"/>
    <lineage>
        <taxon>Bacteria</taxon>
        <taxon>Bacillati</taxon>
        <taxon>Actinomycetota</taxon>
        <taxon>Actinomycetes</taxon>
        <taxon>Mycobacteriales</taxon>
        <taxon>Mycobacteriaceae</taxon>
        <taxon>Mycolicibacter</taxon>
    </lineage>
</organism>
<dbReference type="EMBL" id="JAYJJU010000034">
    <property type="protein sequence ID" value="MEB3034534.1"/>
    <property type="molecule type" value="Genomic_DNA"/>
</dbReference>
<keyword evidence="2" id="KW-1185">Reference proteome</keyword>
<accession>A0ABU5Y2S5</accession>
<dbReference type="RefSeq" id="WP_255611494.1">
    <property type="nucleotide sequence ID" value="NZ_JAYJJU010000034.1"/>
</dbReference>
<proteinExistence type="predicted"/>
<sequence>MTAALTHDSYDPTFVNMVRHVLQRVGPRPNPGGNLAVFGW</sequence>
<reference evidence="1 2" key="1">
    <citation type="submission" date="2023-12" db="EMBL/GenBank/DDBJ databases">
        <title>Description of new species of Mycobacterium terrae complex isolated from sewage at the Sao Paulo Zoological Park Foundation in Brazil.</title>
        <authorList>
            <person name="Romagnoli C.L."/>
            <person name="Conceicao E.C."/>
            <person name="Machado E."/>
            <person name="Barreto L.B.P.F."/>
            <person name="Sharma A."/>
            <person name="Silva N.M."/>
            <person name="Marques L.E."/>
            <person name="Juliana M.A."/>
            <person name="Lourenco M.C.S."/>
            <person name="Digiampietri L.A."/>
            <person name="Suffys P.N."/>
            <person name="Viana-Niero C."/>
        </authorList>
    </citation>
    <scope>NUCLEOTIDE SEQUENCE [LARGE SCALE GENOMIC DNA]</scope>
    <source>
        <strain evidence="1 2">MYC340</strain>
    </source>
</reference>
<name>A0ABU5Y2S5_9MYCO</name>
<protein>
    <submittedName>
        <fullName evidence="1">Uncharacterized protein</fullName>
    </submittedName>
</protein>
<evidence type="ECO:0000313" key="2">
    <source>
        <dbReference type="Proteomes" id="UP001298593"/>
    </source>
</evidence>
<evidence type="ECO:0000313" key="1">
    <source>
        <dbReference type="EMBL" id="MEB3034534.1"/>
    </source>
</evidence>